<evidence type="ECO:0000256" key="5">
    <source>
        <dbReference type="SAM" id="Phobius"/>
    </source>
</evidence>
<evidence type="ECO:0000256" key="3">
    <source>
        <dbReference type="ARBA" id="ARBA00030367"/>
    </source>
</evidence>
<comment type="caution">
    <text evidence="6">The sequence shown here is derived from an EMBL/GenBank/DDBJ whole genome shotgun (WGS) entry which is preliminary data.</text>
</comment>
<dbReference type="GO" id="GO:0005634">
    <property type="term" value="C:nucleus"/>
    <property type="evidence" value="ECO:0007669"/>
    <property type="project" value="TreeGrafter"/>
</dbReference>
<feature type="region of interest" description="Disordered" evidence="4">
    <location>
        <begin position="205"/>
        <end position="316"/>
    </location>
</feature>
<dbReference type="EMBL" id="JASPKZ010007470">
    <property type="protein sequence ID" value="KAJ9584090.1"/>
    <property type="molecule type" value="Genomic_DNA"/>
</dbReference>
<comment type="similarity">
    <text evidence="1">Belongs to the rtf2 family.</text>
</comment>
<proteinExistence type="inferred from homology"/>
<feature type="compositionally biased region" description="Basic and acidic residues" evidence="4">
    <location>
        <begin position="260"/>
        <end position="277"/>
    </location>
</feature>
<feature type="transmembrane region" description="Helical" evidence="5">
    <location>
        <begin position="25"/>
        <end position="41"/>
    </location>
</feature>
<protein>
    <recommendedName>
        <fullName evidence="2">Replication termination factor 2</fullName>
    </recommendedName>
    <alternativeName>
        <fullName evidence="3">Replication termination factor 2 domain-containing protein 1</fullName>
    </alternativeName>
</protein>
<dbReference type="InterPro" id="IPR006735">
    <property type="entry name" value="Rtf2"/>
</dbReference>
<organism evidence="6 7">
    <name type="scientific">Diploptera punctata</name>
    <name type="common">Pacific beetle cockroach</name>
    <dbReference type="NCBI Taxonomy" id="6984"/>
    <lineage>
        <taxon>Eukaryota</taxon>
        <taxon>Metazoa</taxon>
        <taxon>Ecdysozoa</taxon>
        <taxon>Arthropoda</taxon>
        <taxon>Hexapoda</taxon>
        <taxon>Insecta</taxon>
        <taxon>Pterygota</taxon>
        <taxon>Neoptera</taxon>
        <taxon>Polyneoptera</taxon>
        <taxon>Dictyoptera</taxon>
        <taxon>Blattodea</taxon>
        <taxon>Blaberoidea</taxon>
        <taxon>Blaberidae</taxon>
        <taxon>Diplopterinae</taxon>
        <taxon>Diploptera</taxon>
    </lineage>
</organism>
<sequence length="350" mass="39714">MGCDGGTIPKRDELVRKKKKPEQRLNICIILFFLFYFFYFFQKDKDSELSFRWKHCSVTQQPLQKPIVACGLGRLYSKDAAIEALLDRSNLPETVQHIKSLKDIKDLNLTPNPSYKPSAEKGDAYVDRQAAPYICPVIGLEMNGKFRFIFLWSCGCVMSERALKEVKTKLCHKCQQPFSEEDIVILNGTPEDLDLMKTKMEARQARLKAEKKAKNEAKRKGKTETELSATAQKDGAASSNSTNESKITANVQVSVNGDTQKLKKSEKIQNEKQDQKLISKNGTKPNGVTATKRPANNNEIEDPRFKKTKGTYSVAKDPKASDVFKSIFTSHEKAQQQNKAHWITYNPFYN</sequence>
<dbReference type="PANTHER" id="PTHR12775:SF0">
    <property type="entry name" value="REPLICATION TERMINATION FACTOR 2"/>
    <property type="match status" value="1"/>
</dbReference>
<reference evidence="6" key="1">
    <citation type="journal article" date="2023" name="IScience">
        <title>Live-bearing cockroach genome reveals convergent evolutionary mechanisms linked to viviparity in insects and beyond.</title>
        <authorList>
            <person name="Fouks B."/>
            <person name="Harrison M.C."/>
            <person name="Mikhailova A.A."/>
            <person name="Marchal E."/>
            <person name="English S."/>
            <person name="Carruthers M."/>
            <person name="Jennings E.C."/>
            <person name="Chiamaka E.L."/>
            <person name="Frigard R.A."/>
            <person name="Pippel M."/>
            <person name="Attardo G.M."/>
            <person name="Benoit J.B."/>
            <person name="Bornberg-Bauer E."/>
            <person name="Tobe S.S."/>
        </authorList>
    </citation>
    <scope>NUCLEOTIDE SEQUENCE</scope>
    <source>
        <strain evidence="6">Stay&amp;Tobe</strain>
    </source>
</reference>
<feature type="compositionally biased region" description="Polar residues" evidence="4">
    <location>
        <begin position="226"/>
        <end position="259"/>
    </location>
</feature>
<dbReference type="Proteomes" id="UP001233999">
    <property type="component" value="Unassembled WGS sequence"/>
</dbReference>
<keyword evidence="5" id="KW-0812">Transmembrane</keyword>
<keyword evidence="5" id="KW-0472">Membrane</keyword>
<dbReference type="AlphaFoldDB" id="A0AAD7ZNT2"/>
<dbReference type="Pfam" id="PF04641">
    <property type="entry name" value="Rtf2"/>
    <property type="match status" value="1"/>
</dbReference>
<feature type="compositionally biased region" description="Basic and acidic residues" evidence="4">
    <location>
        <begin position="205"/>
        <end position="225"/>
    </location>
</feature>
<dbReference type="GO" id="GO:0006274">
    <property type="term" value="P:DNA replication termination"/>
    <property type="evidence" value="ECO:0007669"/>
    <property type="project" value="TreeGrafter"/>
</dbReference>
<gene>
    <name evidence="6" type="ORF">L9F63_021562</name>
</gene>
<evidence type="ECO:0000256" key="4">
    <source>
        <dbReference type="SAM" id="MobiDB-lite"/>
    </source>
</evidence>
<dbReference type="CDD" id="cd16653">
    <property type="entry name" value="RING-like_Rtf2"/>
    <property type="match status" value="1"/>
</dbReference>
<evidence type="ECO:0000256" key="2">
    <source>
        <dbReference type="ARBA" id="ARBA00015157"/>
    </source>
</evidence>
<dbReference type="PANTHER" id="PTHR12775">
    <property type="entry name" value="PROTEIN C20ORF43 HOMOLOG"/>
    <property type="match status" value="1"/>
</dbReference>
<feature type="compositionally biased region" description="Polar residues" evidence="4">
    <location>
        <begin position="278"/>
        <end position="298"/>
    </location>
</feature>
<accession>A0AAD7ZNT2</accession>
<keyword evidence="5" id="KW-1133">Transmembrane helix</keyword>
<keyword evidence="7" id="KW-1185">Reference proteome</keyword>
<name>A0AAD7ZNT2_DIPPU</name>
<dbReference type="InterPro" id="IPR027799">
    <property type="entry name" value="Rtf2_RING-finger"/>
</dbReference>
<evidence type="ECO:0000256" key="1">
    <source>
        <dbReference type="ARBA" id="ARBA00009885"/>
    </source>
</evidence>
<evidence type="ECO:0000313" key="6">
    <source>
        <dbReference type="EMBL" id="KAJ9584090.1"/>
    </source>
</evidence>
<reference evidence="6" key="2">
    <citation type="submission" date="2023-05" db="EMBL/GenBank/DDBJ databases">
        <authorList>
            <person name="Fouks B."/>
        </authorList>
    </citation>
    <scope>NUCLEOTIDE SEQUENCE</scope>
    <source>
        <strain evidence="6">Stay&amp;Tobe</strain>
        <tissue evidence="6">Testes</tissue>
    </source>
</reference>
<evidence type="ECO:0000313" key="7">
    <source>
        <dbReference type="Proteomes" id="UP001233999"/>
    </source>
</evidence>